<dbReference type="Proteomes" id="UP000214746">
    <property type="component" value="Unassembled WGS sequence"/>
</dbReference>
<comment type="similarity">
    <text evidence="1">Belongs to the metallophosphoesterase superfamily. YfcE family.</text>
</comment>
<organism evidence="3 4">
    <name type="scientific">Paenibacillus xerothermodurans</name>
    <dbReference type="NCBI Taxonomy" id="1977292"/>
    <lineage>
        <taxon>Bacteria</taxon>
        <taxon>Bacillati</taxon>
        <taxon>Bacillota</taxon>
        <taxon>Bacilli</taxon>
        <taxon>Bacillales</taxon>
        <taxon>Paenibacillaceae</taxon>
        <taxon>Paenibacillus</taxon>
    </lineage>
</organism>
<dbReference type="InterPro" id="IPR024654">
    <property type="entry name" value="Calcineurin-like_PHP_lpxH"/>
</dbReference>
<keyword evidence="4" id="KW-1185">Reference proteome</keyword>
<proteinExistence type="inferred from homology"/>
<dbReference type="InterPro" id="IPR050126">
    <property type="entry name" value="Ap4A_hydrolase"/>
</dbReference>
<reference evidence="3" key="1">
    <citation type="submission" date="2018-06" db="EMBL/GenBank/DDBJ databases">
        <title>Paenibacillus xerothermodurans sp. nov. an extremely dry heat resistant spore forming bacterium isolated from the soil of Cape Canaveral, Florida.</title>
        <authorList>
            <person name="Seuylemezian A."/>
            <person name="Kaur N."/>
            <person name="Patil P."/>
            <person name="Patil P."/>
            <person name="Mayilraj S."/>
            <person name="Vaishampayan P."/>
        </authorList>
    </citation>
    <scope>NUCLEOTIDE SEQUENCE [LARGE SCALE GENOMIC DNA]</scope>
    <source>
        <strain evidence="3">ATCC 27380</strain>
    </source>
</reference>
<dbReference type="RefSeq" id="WP_089199848.1">
    <property type="nucleotide sequence ID" value="NZ_NHRJ02000004.1"/>
</dbReference>
<evidence type="ECO:0000313" key="4">
    <source>
        <dbReference type="Proteomes" id="UP000214746"/>
    </source>
</evidence>
<dbReference type="OrthoDB" id="9813918at2"/>
<dbReference type="GO" id="GO:0005737">
    <property type="term" value="C:cytoplasm"/>
    <property type="evidence" value="ECO:0007669"/>
    <property type="project" value="TreeGrafter"/>
</dbReference>
<dbReference type="PANTHER" id="PTHR42850:SF2">
    <property type="entry name" value="BLL5683 PROTEIN"/>
    <property type="match status" value="1"/>
</dbReference>
<evidence type="ECO:0000256" key="1">
    <source>
        <dbReference type="ARBA" id="ARBA00008950"/>
    </source>
</evidence>
<gene>
    <name evidence="3" type="ORF">CBW46_009905</name>
</gene>
<dbReference type="Gene3D" id="3.60.21.10">
    <property type="match status" value="1"/>
</dbReference>
<name>A0A2W1N8P9_PAEXE</name>
<dbReference type="InterPro" id="IPR029052">
    <property type="entry name" value="Metallo-depent_PP-like"/>
</dbReference>
<sequence length="258" mass="28910">MAKIALISDIHGNFTALEAVRKDINKRRIQRVICLGDLVGKGPQPAECVDRVRELCEITLQGNWDDGINQPQTKDTGLWQREALGESRLDYLKNLPFSTDLYLSGKWIRLFHASAKSVYHRVPRKASRKEKLAMFHHTKLTGQPTDAEHAEVAAAVAPTPDIVGYGDIHLPFVQTLKNKQKKGLILFNVGSVGAPYDGIPHACYAIIDGTENAAKEESFSIQIVRVPYDVEEAILTAEKLGMPDIHRFRYEMTHGLER</sequence>
<evidence type="ECO:0000259" key="2">
    <source>
        <dbReference type="Pfam" id="PF12850"/>
    </source>
</evidence>
<dbReference type="EMBL" id="NHRJ02000004">
    <property type="protein sequence ID" value="PZE20989.1"/>
    <property type="molecule type" value="Genomic_DNA"/>
</dbReference>
<dbReference type="Pfam" id="PF12850">
    <property type="entry name" value="Metallophos_2"/>
    <property type="match status" value="1"/>
</dbReference>
<evidence type="ECO:0000313" key="3">
    <source>
        <dbReference type="EMBL" id="PZE20989.1"/>
    </source>
</evidence>
<feature type="domain" description="Calcineurin-like phosphoesterase" evidence="2">
    <location>
        <begin position="3"/>
        <end position="208"/>
    </location>
</feature>
<comment type="caution">
    <text evidence="3">The sequence shown here is derived from an EMBL/GenBank/DDBJ whole genome shotgun (WGS) entry which is preliminary data.</text>
</comment>
<dbReference type="AlphaFoldDB" id="A0A2W1N8P9"/>
<dbReference type="PIRSF" id="PIRSF000883">
    <property type="entry name" value="Pesterase_MJ0912"/>
    <property type="match status" value="1"/>
</dbReference>
<dbReference type="SUPFAM" id="SSF56300">
    <property type="entry name" value="Metallo-dependent phosphatases"/>
    <property type="match status" value="1"/>
</dbReference>
<dbReference type="CDD" id="cd00838">
    <property type="entry name" value="MPP_superfamily"/>
    <property type="match status" value="1"/>
</dbReference>
<accession>A0A2W1N8P9</accession>
<dbReference type="GO" id="GO:0016791">
    <property type="term" value="F:phosphatase activity"/>
    <property type="evidence" value="ECO:0007669"/>
    <property type="project" value="TreeGrafter"/>
</dbReference>
<dbReference type="InterPro" id="IPR011152">
    <property type="entry name" value="Pesterase_MJ0912"/>
</dbReference>
<protein>
    <submittedName>
        <fullName evidence="3">Metallophosphoesterase</fullName>
    </submittedName>
</protein>
<dbReference type="PANTHER" id="PTHR42850">
    <property type="entry name" value="METALLOPHOSPHOESTERASE"/>
    <property type="match status" value="1"/>
</dbReference>